<dbReference type="AlphaFoldDB" id="A0A0G9MUS3"/>
<dbReference type="OrthoDB" id="564699at2"/>
<proteinExistence type="predicted"/>
<protein>
    <recommendedName>
        <fullName evidence="3">DUF2793 domain-containing protein</fullName>
    </recommendedName>
</protein>
<evidence type="ECO:0000313" key="1">
    <source>
        <dbReference type="EMBL" id="KLE34455.1"/>
    </source>
</evidence>
<dbReference type="RefSeq" id="WP_047004102.1">
    <property type="nucleotide sequence ID" value="NZ_LBHB01000002.1"/>
</dbReference>
<dbReference type="PATRIC" id="fig|1581420.6.peg.1958"/>
<dbReference type="STRING" id="1581420.AAW00_09545"/>
<evidence type="ECO:0000313" key="2">
    <source>
        <dbReference type="Proteomes" id="UP000053464"/>
    </source>
</evidence>
<accession>A0A0G9MUS3</accession>
<dbReference type="Proteomes" id="UP000053464">
    <property type="component" value="Unassembled WGS sequence"/>
</dbReference>
<dbReference type="Pfam" id="PF10983">
    <property type="entry name" value="DUF2793"/>
    <property type="match status" value="1"/>
</dbReference>
<name>A0A0G9MUS3_9SPHN</name>
<evidence type="ECO:0008006" key="3">
    <source>
        <dbReference type="Google" id="ProtNLM"/>
    </source>
</evidence>
<comment type="caution">
    <text evidence="1">The sequence shown here is derived from an EMBL/GenBank/DDBJ whole genome shotgun (WGS) entry which is preliminary data.</text>
</comment>
<dbReference type="EMBL" id="LBHB01000002">
    <property type="protein sequence ID" value="KLE34455.1"/>
    <property type="molecule type" value="Genomic_DNA"/>
</dbReference>
<reference evidence="1 2" key="1">
    <citation type="submission" date="2015-04" db="EMBL/GenBank/DDBJ databases">
        <title>The draft genome sequence of Erythrobacter luteus KA37.</title>
        <authorList>
            <person name="Zhuang L."/>
            <person name="Liu Y."/>
            <person name="Shao Z."/>
        </authorList>
    </citation>
    <scope>NUCLEOTIDE SEQUENCE [LARGE SCALE GENOMIC DNA]</scope>
    <source>
        <strain evidence="1 2">KA37</strain>
    </source>
</reference>
<keyword evidence="2" id="KW-1185">Reference proteome</keyword>
<dbReference type="InterPro" id="IPR021251">
    <property type="entry name" value="DUF2793"/>
</dbReference>
<sequence length="151" mass="15550">MTDPITFASTTPRHALPNLFSAQAQKEFTVNEALARLDTLLHPAIEGIANAPPTSPVDGETWLVGDTPSGAWVGQAGKLAGRQSGNWVFAAPRAGMRLFDKAAGQQALFDGSWRRAAAIAAPTGGSVTDVEARTAIAGLVTALVAAGILSD</sequence>
<organism evidence="1 2">
    <name type="scientific">Aurantiacibacter luteus</name>
    <dbReference type="NCBI Taxonomy" id="1581420"/>
    <lineage>
        <taxon>Bacteria</taxon>
        <taxon>Pseudomonadati</taxon>
        <taxon>Pseudomonadota</taxon>
        <taxon>Alphaproteobacteria</taxon>
        <taxon>Sphingomonadales</taxon>
        <taxon>Erythrobacteraceae</taxon>
        <taxon>Aurantiacibacter</taxon>
    </lineage>
</organism>
<gene>
    <name evidence="1" type="ORF">AAW00_09545</name>
</gene>